<protein>
    <recommendedName>
        <fullName evidence="4">AB hydrolase-1 domain-containing protein</fullName>
    </recommendedName>
</protein>
<organism evidence="5 6">
    <name type="scientific">Undibacterium luofuense</name>
    <dbReference type="NCBI Taxonomy" id="2828733"/>
    <lineage>
        <taxon>Bacteria</taxon>
        <taxon>Pseudomonadati</taxon>
        <taxon>Pseudomonadota</taxon>
        <taxon>Betaproteobacteria</taxon>
        <taxon>Burkholderiales</taxon>
        <taxon>Oxalobacteraceae</taxon>
        <taxon>Undibacterium</taxon>
    </lineage>
</organism>
<dbReference type="AlphaFoldDB" id="A0A941DLI1"/>
<dbReference type="PANTHER" id="PTHR22946:SF9">
    <property type="entry name" value="POLYKETIDE TRANSFERASE AF380"/>
    <property type="match status" value="1"/>
</dbReference>
<dbReference type="GO" id="GO:0052689">
    <property type="term" value="F:carboxylic ester hydrolase activity"/>
    <property type="evidence" value="ECO:0007669"/>
    <property type="project" value="UniProtKB-ARBA"/>
</dbReference>
<dbReference type="InterPro" id="IPR029058">
    <property type="entry name" value="AB_hydrolase_fold"/>
</dbReference>
<gene>
    <name evidence="5" type="ORF">KDM89_06245</name>
</gene>
<comment type="caution">
    <text evidence="5">The sequence shown here is derived from an EMBL/GenBank/DDBJ whole genome shotgun (WGS) entry which is preliminary data.</text>
</comment>
<proteinExistence type="inferred from homology"/>
<dbReference type="PANTHER" id="PTHR22946">
    <property type="entry name" value="DIENELACTONE HYDROLASE DOMAIN-CONTAINING PROTEIN-RELATED"/>
    <property type="match status" value="1"/>
</dbReference>
<dbReference type="InterPro" id="IPR050261">
    <property type="entry name" value="FrsA_esterase"/>
</dbReference>
<evidence type="ECO:0000256" key="2">
    <source>
        <dbReference type="ARBA" id="ARBA00038115"/>
    </source>
</evidence>
<evidence type="ECO:0000313" key="6">
    <source>
        <dbReference type="Proteomes" id="UP000680067"/>
    </source>
</evidence>
<comment type="similarity">
    <text evidence="2">Belongs to the AB hydrolase superfamily. FUS2 hydrolase family.</text>
</comment>
<dbReference type="Gene3D" id="3.40.50.1820">
    <property type="entry name" value="alpha/beta hydrolase"/>
    <property type="match status" value="1"/>
</dbReference>
<evidence type="ECO:0000256" key="1">
    <source>
        <dbReference type="ARBA" id="ARBA00022801"/>
    </source>
</evidence>
<dbReference type="Proteomes" id="UP000680067">
    <property type="component" value="Unassembled WGS sequence"/>
</dbReference>
<feature type="domain" description="AB hydrolase-1" evidence="4">
    <location>
        <begin position="109"/>
        <end position="235"/>
    </location>
</feature>
<keyword evidence="3" id="KW-0732">Signal</keyword>
<feature type="chain" id="PRO_5038018438" description="AB hydrolase-1 domain-containing protein" evidence="3">
    <location>
        <begin position="40"/>
        <end position="523"/>
    </location>
</feature>
<dbReference type="EMBL" id="JAGSPN010000003">
    <property type="protein sequence ID" value="MBR7781732.1"/>
    <property type="molecule type" value="Genomic_DNA"/>
</dbReference>
<feature type="signal peptide" evidence="3">
    <location>
        <begin position="1"/>
        <end position="39"/>
    </location>
</feature>
<dbReference type="RefSeq" id="WP_212687078.1">
    <property type="nucleotide sequence ID" value="NZ_JAGSPN010000003.1"/>
</dbReference>
<name>A0A941DLI1_9BURK</name>
<dbReference type="SUPFAM" id="SSF53474">
    <property type="entry name" value="alpha/beta-Hydrolases"/>
    <property type="match status" value="1"/>
</dbReference>
<keyword evidence="6" id="KW-1185">Reference proteome</keyword>
<accession>A0A941DLI1</accession>
<sequence>MNPALRLLSAFFPRVSTMISAGLCAGLMLFSVQQQPVQAAGKIYDPVAQDPVIQDQKYPPKVYEVAFDSAGVRLYGKVYAAQGAAPRPTILIARGFPDMTSGADLALILQRAGYNVMMFSFRGSWGMDGIFTMENAYQDLKAATAFLRSYRSSLTMQVDPNNIVVYGYSLGGPLALRLAAEDARIRGVIQLDGLDMRVMQPDSGDQTKPALTLRSIAVPTANAQRISADVASHWTEWNPASYASKLQGKSLLLLWAARGNGGLINAYGPSLAAMYGKTSHLTEKTLQTDHDFADSRIALARTVLGWLKQVPMQAPSLTEKPVAVQRKPVQLSAAQMENYVGTYELNGMRLFARIHQGQLQVADANQEWKQVSALEAHRFVVQGEEAKDCADIEANEDLAGNVLSFTQHCSRQSMEWKHISNALLFPPERTYIDADDAVLAAYAGEYAMPASMRIEGLMQVRVDGKRLIATPPAGGRVILYALSDTLFVDKAGSMEMLFVKDSKGNISHIDMRMQGREYRFQRR</sequence>
<evidence type="ECO:0000259" key="4">
    <source>
        <dbReference type="Pfam" id="PF12697"/>
    </source>
</evidence>
<evidence type="ECO:0000313" key="5">
    <source>
        <dbReference type="EMBL" id="MBR7781732.1"/>
    </source>
</evidence>
<dbReference type="InterPro" id="IPR000073">
    <property type="entry name" value="AB_hydrolase_1"/>
</dbReference>
<keyword evidence="1" id="KW-0378">Hydrolase</keyword>
<dbReference type="Pfam" id="PF12697">
    <property type="entry name" value="Abhydrolase_6"/>
    <property type="match status" value="1"/>
</dbReference>
<reference evidence="5" key="1">
    <citation type="submission" date="2021-04" db="EMBL/GenBank/DDBJ databases">
        <title>novel species isolated from subtropical streams in China.</title>
        <authorList>
            <person name="Lu H."/>
        </authorList>
    </citation>
    <scope>NUCLEOTIDE SEQUENCE</scope>
    <source>
        <strain evidence="5">LFS511W</strain>
    </source>
</reference>
<evidence type="ECO:0000256" key="3">
    <source>
        <dbReference type="SAM" id="SignalP"/>
    </source>
</evidence>